<dbReference type="GeneID" id="83154917"/>
<feature type="domain" description="HD" evidence="3">
    <location>
        <begin position="75"/>
        <end position="185"/>
    </location>
</feature>
<dbReference type="PANTHER" id="PTHR35795:SF1">
    <property type="entry name" value="BIS(5'-NUCLEOSYL)-TETRAPHOSPHATASE, SYMMETRICAL"/>
    <property type="match status" value="1"/>
</dbReference>
<accession>D4L9P1</accession>
<dbReference type="Pfam" id="PF13286">
    <property type="entry name" value="HD_assoc"/>
    <property type="match status" value="1"/>
</dbReference>
<dbReference type="RefSeq" id="WP_015557244.1">
    <property type="nucleotide sequence ID" value="NC_021039.1"/>
</dbReference>
<name>D4L9P1_RUMC1</name>
<dbReference type="Pfam" id="PF01966">
    <property type="entry name" value="HD"/>
    <property type="match status" value="1"/>
</dbReference>
<dbReference type="STRING" id="213810.RUM_00590"/>
<dbReference type="InterPro" id="IPR026875">
    <property type="entry name" value="PHydrolase_assoc_dom"/>
</dbReference>
<dbReference type="InterPro" id="IPR051094">
    <property type="entry name" value="Diverse_Catalytic_Enzymes"/>
</dbReference>
<evidence type="ECO:0000313" key="5">
    <source>
        <dbReference type="Proteomes" id="UP000007054"/>
    </source>
</evidence>
<comment type="similarity">
    <text evidence="2">Belongs to the dGTPase family. Type 2 subfamily.</text>
</comment>
<dbReference type="EMBL" id="FP929052">
    <property type="protein sequence ID" value="CBL16336.1"/>
    <property type="molecule type" value="Genomic_DNA"/>
</dbReference>
<sequence length="331" mass="37565">MTIREQTEILELGTLSPYACTCVGNAKRSRPEPKCPYRTEFQRDRDRILHCNAFRRLKRKTQVFLSPVGDHYRTRLTHTLEVAQIARTIARALRLNEDLTEAIALGHDLGHSPFGHSGEAILDEICPYGFKHYLQSVRVVHYLEKKGQGLNLTFEVKNGIACHTNKIAATREGNIVRLSDKIAYINHDIEDATRAGILTPADLPSHLTAVLGTDKSQRITTMVASVIENGPDEIRMTKPIKAAHDALRTFLFSNVYTNPVAKAEEEKAKGLVEKLYGYFIKHPEKMPDEYKQILRRFDLHRAVCDYISGMTDGYAVDLYQQIFIPQSWGSR</sequence>
<reference evidence="4" key="1">
    <citation type="submission" date="2010-03" db="EMBL/GenBank/DDBJ databases">
        <title>The genome sequence of Ruminococcus sp. 18P13.</title>
        <authorList>
            <consortium name="metaHIT consortium -- http://www.metahit.eu/"/>
            <person name="Pajon A."/>
            <person name="Turner K."/>
            <person name="Parkhill J."/>
            <person name="Bernalier A."/>
        </authorList>
    </citation>
    <scope>NUCLEOTIDE SEQUENCE [LARGE SCALE GENOMIC DNA]</scope>
    <source>
        <strain evidence="4">Type strain: 18P13</strain>
    </source>
</reference>
<dbReference type="NCBIfam" id="TIGR01353">
    <property type="entry name" value="dGTP_triPase"/>
    <property type="match status" value="1"/>
</dbReference>
<dbReference type="KEGG" id="rch:RUM_00590"/>
<dbReference type="HAMAP" id="MF_01212">
    <property type="entry name" value="dGTPase_type2"/>
    <property type="match status" value="1"/>
</dbReference>
<proteinExistence type="inferred from homology"/>
<dbReference type="Proteomes" id="UP000007054">
    <property type="component" value="Chromosome"/>
</dbReference>
<dbReference type="InterPro" id="IPR023023">
    <property type="entry name" value="dNTPase_2"/>
</dbReference>
<organism evidence="4 5">
    <name type="scientific">Ruminococcus champanellensis (strain DSM 18848 / JCM 17042 / KCTC 15320 / 18P13)</name>
    <dbReference type="NCBI Taxonomy" id="213810"/>
    <lineage>
        <taxon>Bacteria</taxon>
        <taxon>Bacillati</taxon>
        <taxon>Bacillota</taxon>
        <taxon>Clostridia</taxon>
        <taxon>Eubacteriales</taxon>
        <taxon>Oscillospiraceae</taxon>
        <taxon>Ruminococcus</taxon>
    </lineage>
</organism>
<reference evidence="4" key="2">
    <citation type="submission" date="2010-03" db="EMBL/GenBank/DDBJ databases">
        <authorList>
            <person name="Pajon A."/>
        </authorList>
    </citation>
    <scope>NUCLEOTIDE SEQUENCE</scope>
    <source>
        <strain evidence="4">Type strain: 18P13</strain>
    </source>
</reference>
<dbReference type="InterPro" id="IPR003607">
    <property type="entry name" value="HD/PDEase_dom"/>
</dbReference>
<dbReference type="Gene3D" id="1.10.3210.10">
    <property type="entry name" value="Hypothetical protein af1432"/>
    <property type="match status" value="1"/>
</dbReference>
<dbReference type="SUPFAM" id="SSF109604">
    <property type="entry name" value="HD-domain/PDEase-like"/>
    <property type="match status" value="1"/>
</dbReference>
<dbReference type="SMART" id="SM00471">
    <property type="entry name" value="HDc"/>
    <property type="match status" value="1"/>
</dbReference>
<keyword evidence="1 2" id="KW-0378">Hydrolase</keyword>
<dbReference type="BioCyc" id="RCHA213810:RUM_RS00260-MONOMER"/>
<evidence type="ECO:0000256" key="1">
    <source>
        <dbReference type="ARBA" id="ARBA00022801"/>
    </source>
</evidence>
<evidence type="ECO:0000259" key="3">
    <source>
        <dbReference type="PROSITE" id="PS51831"/>
    </source>
</evidence>
<dbReference type="GO" id="GO:0016793">
    <property type="term" value="F:triphosphoric monoester hydrolase activity"/>
    <property type="evidence" value="ECO:0007669"/>
    <property type="project" value="InterPro"/>
</dbReference>
<evidence type="ECO:0000313" key="4">
    <source>
        <dbReference type="EMBL" id="CBL16336.1"/>
    </source>
</evidence>
<dbReference type="HOGENOM" id="CLU_028163_1_1_9"/>
<evidence type="ECO:0000256" key="2">
    <source>
        <dbReference type="HAMAP-Rule" id="MF_01212"/>
    </source>
</evidence>
<gene>
    <name evidence="4" type="ordered locus">RUM_00590</name>
</gene>
<dbReference type="NCBIfam" id="NF002327">
    <property type="entry name" value="PRK01286.1-2"/>
    <property type="match status" value="1"/>
</dbReference>
<dbReference type="CDD" id="cd00077">
    <property type="entry name" value="HDc"/>
    <property type="match status" value="1"/>
</dbReference>
<dbReference type="PROSITE" id="PS51831">
    <property type="entry name" value="HD"/>
    <property type="match status" value="1"/>
</dbReference>
<dbReference type="PANTHER" id="PTHR35795">
    <property type="entry name" value="SLR1885 PROTEIN"/>
    <property type="match status" value="1"/>
</dbReference>
<dbReference type="PATRIC" id="fig|213810.4.peg.161"/>
<dbReference type="InterPro" id="IPR006674">
    <property type="entry name" value="HD_domain"/>
</dbReference>
<dbReference type="InterPro" id="IPR006261">
    <property type="entry name" value="dGTPase"/>
</dbReference>
<keyword evidence="5" id="KW-1185">Reference proteome</keyword>
<dbReference type="AlphaFoldDB" id="D4L9P1"/>
<protein>
    <recommendedName>
        <fullName evidence="2">Deoxyguanosinetriphosphate triphosphohydrolase-like protein</fullName>
    </recommendedName>
</protein>